<comment type="caution">
    <text evidence="2">The sequence shown here is derived from an EMBL/GenBank/DDBJ whole genome shotgun (WGS) entry which is preliminary data.</text>
</comment>
<name>A0A5N6MKN8_9ASTR</name>
<dbReference type="AlphaFoldDB" id="A0A5N6MKN8"/>
<evidence type="ECO:0000313" key="3">
    <source>
        <dbReference type="Proteomes" id="UP000326396"/>
    </source>
</evidence>
<protein>
    <submittedName>
        <fullName evidence="2">Uncharacterized protein</fullName>
    </submittedName>
</protein>
<dbReference type="Proteomes" id="UP000326396">
    <property type="component" value="Linkage Group LG5"/>
</dbReference>
<evidence type="ECO:0000256" key="1">
    <source>
        <dbReference type="SAM" id="MobiDB-lite"/>
    </source>
</evidence>
<proteinExistence type="predicted"/>
<accession>A0A5N6MKN8</accession>
<gene>
    <name evidence="2" type="ORF">E3N88_29946</name>
</gene>
<reference evidence="2 3" key="1">
    <citation type="submission" date="2019-05" db="EMBL/GenBank/DDBJ databases">
        <title>Mikania micrantha, genome provides insights into the molecular mechanism of rapid growth.</title>
        <authorList>
            <person name="Liu B."/>
        </authorList>
    </citation>
    <scope>NUCLEOTIDE SEQUENCE [LARGE SCALE GENOMIC DNA]</scope>
    <source>
        <strain evidence="2">NLD-2019</strain>
        <tissue evidence="2">Leaf</tissue>
    </source>
</reference>
<organism evidence="2 3">
    <name type="scientific">Mikania micrantha</name>
    <name type="common">bitter vine</name>
    <dbReference type="NCBI Taxonomy" id="192012"/>
    <lineage>
        <taxon>Eukaryota</taxon>
        <taxon>Viridiplantae</taxon>
        <taxon>Streptophyta</taxon>
        <taxon>Embryophyta</taxon>
        <taxon>Tracheophyta</taxon>
        <taxon>Spermatophyta</taxon>
        <taxon>Magnoliopsida</taxon>
        <taxon>eudicotyledons</taxon>
        <taxon>Gunneridae</taxon>
        <taxon>Pentapetalae</taxon>
        <taxon>asterids</taxon>
        <taxon>campanulids</taxon>
        <taxon>Asterales</taxon>
        <taxon>Asteraceae</taxon>
        <taxon>Asteroideae</taxon>
        <taxon>Heliantheae alliance</taxon>
        <taxon>Eupatorieae</taxon>
        <taxon>Mikania</taxon>
    </lineage>
</organism>
<feature type="region of interest" description="Disordered" evidence="1">
    <location>
        <begin position="93"/>
        <end position="121"/>
    </location>
</feature>
<sequence length="121" mass="14277">MVVPTNLDSPCFVFQVMRVWNNYMFYMYYLQDNNDIAHREKARLKEMQRLKRQKIQDILDQQNASVDADMNNKGKGRLKFLLQQTELFAHFAKSDQSASQKKVKGRGCHASKLTKEEEDEE</sequence>
<dbReference type="OrthoDB" id="1746984at2759"/>
<keyword evidence="3" id="KW-1185">Reference proteome</keyword>
<evidence type="ECO:0000313" key="2">
    <source>
        <dbReference type="EMBL" id="KAD3640723.1"/>
    </source>
</evidence>
<dbReference type="EMBL" id="SZYD01000015">
    <property type="protein sequence ID" value="KAD3640723.1"/>
    <property type="molecule type" value="Genomic_DNA"/>
</dbReference>